<reference evidence="3 4" key="1">
    <citation type="journal article" date="2009" name="Stand. Genomic Sci.">
        <title>Complete genome sequence of Cryptobacterium curtum type strain (12-3).</title>
        <authorList>
            <person name="Mavrommatis K."/>
            <person name="Pukall R."/>
            <person name="Rohde C."/>
            <person name="Chen F."/>
            <person name="Sims D."/>
            <person name="Brettin T."/>
            <person name="Kuske C."/>
            <person name="Detter J.C."/>
            <person name="Han C."/>
            <person name="Lapidus A."/>
            <person name="Copeland A."/>
            <person name="Glavina Del Rio T."/>
            <person name="Nolan M."/>
            <person name="Lucas S."/>
            <person name="Tice H."/>
            <person name="Cheng J.F."/>
            <person name="Bruce D."/>
            <person name="Goodwin L."/>
            <person name="Pitluck S."/>
            <person name="Ovchinnikova G."/>
            <person name="Pati A."/>
            <person name="Ivanova N."/>
            <person name="Chen A."/>
            <person name="Palaniappan K."/>
            <person name="Chain P."/>
            <person name="D'haeseleer P."/>
            <person name="Goker M."/>
            <person name="Bristow J."/>
            <person name="Eisen J.A."/>
            <person name="Markowitz V."/>
            <person name="Hugenholtz P."/>
            <person name="Rohde M."/>
            <person name="Klenk H.P."/>
            <person name="Kyrpides N.C."/>
        </authorList>
    </citation>
    <scope>NUCLEOTIDE SEQUENCE [LARGE SCALE GENOMIC DNA]</scope>
    <source>
        <strain evidence="4">ATCC 700683 / DSM 15641 / 12-3</strain>
    </source>
</reference>
<dbReference type="AlphaFoldDB" id="C7MLK0"/>
<sequence>MRILRASIQVRRHFLQGAFLLVSFCIAAILFLSPSSAQARTDTTDGNRVNPQQMPDSSFLYDTSIYDLLNADTSLNGSTVQVTGEVVGDAVSDTQDPGKVWITLASTDRSKEGSISVLIAQDDVDLIDTFGRYGAKGTTLRVKGTFYLSSPTYQGITDIQADTVSVVSSGLDAAVPFNQMKFVPGFIMVGIGLALTGLYYLLRARQR</sequence>
<protein>
    <submittedName>
        <fullName evidence="3">Uncharacterized protein</fullName>
    </submittedName>
</protein>
<gene>
    <name evidence="3" type="ordered locus">Ccur_00730</name>
</gene>
<feature type="transmembrane region" description="Helical" evidence="1">
    <location>
        <begin position="182"/>
        <end position="202"/>
    </location>
</feature>
<proteinExistence type="predicted"/>
<feature type="signal peptide" evidence="2">
    <location>
        <begin position="1"/>
        <end position="39"/>
    </location>
</feature>
<evidence type="ECO:0000313" key="4">
    <source>
        <dbReference type="Proteomes" id="UP000000954"/>
    </source>
</evidence>
<dbReference type="Proteomes" id="UP000000954">
    <property type="component" value="Chromosome"/>
</dbReference>
<dbReference type="HOGENOM" id="CLU_1341494_0_0_11"/>
<evidence type="ECO:0000313" key="3">
    <source>
        <dbReference type="EMBL" id="ACU93806.1"/>
    </source>
</evidence>
<dbReference type="eggNOG" id="ENOG50337MD">
    <property type="taxonomic scope" value="Bacteria"/>
</dbReference>
<keyword evidence="4" id="KW-1185">Reference proteome</keyword>
<name>C7MLK0_CRYCD</name>
<dbReference type="RefSeq" id="WP_012802495.1">
    <property type="nucleotide sequence ID" value="NC_013170.1"/>
</dbReference>
<evidence type="ECO:0000256" key="2">
    <source>
        <dbReference type="SAM" id="SignalP"/>
    </source>
</evidence>
<dbReference type="KEGG" id="ccu:Ccur_00730"/>
<feature type="chain" id="PRO_5002979465" evidence="2">
    <location>
        <begin position="40"/>
        <end position="207"/>
    </location>
</feature>
<organism evidence="3 4">
    <name type="scientific">Cryptobacterium curtum (strain ATCC 700683 / DSM 15641 / CCUG 43107 / 12-3)</name>
    <dbReference type="NCBI Taxonomy" id="469378"/>
    <lineage>
        <taxon>Bacteria</taxon>
        <taxon>Bacillati</taxon>
        <taxon>Actinomycetota</taxon>
        <taxon>Coriobacteriia</taxon>
        <taxon>Eggerthellales</taxon>
        <taxon>Eggerthellaceae</taxon>
        <taxon>Cryptobacterium</taxon>
    </lineage>
</organism>
<evidence type="ECO:0000256" key="1">
    <source>
        <dbReference type="SAM" id="Phobius"/>
    </source>
</evidence>
<dbReference type="STRING" id="469378.Ccur_00730"/>
<accession>C7MLK0</accession>
<dbReference type="OrthoDB" id="3197178at2"/>
<dbReference type="EMBL" id="CP001682">
    <property type="protein sequence ID" value="ACU93806.1"/>
    <property type="molecule type" value="Genomic_DNA"/>
</dbReference>
<keyword evidence="1" id="KW-1133">Transmembrane helix</keyword>
<keyword evidence="1" id="KW-0812">Transmembrane</keyword>
<keyword evidence="2" id="KW-0732">Signal</keyword>
<keyword evidence="1" id="KW-0472">Membrane</keyword>